<dbReference type="Gene3D" id="3.30.700.10">
    <property type="entry name" value="Glycoprotein, Type 4 Pilin"/>
    <property type="match status" value="1"/>
</dbReference>
<feature type="region of interest" description="Disordered" evidence="1">
    <location>
        <begin position="260"/>
        <end position="282"/>
    </location>
</feature>
<feature type="compositionally biased region" description="Basic and acidic residues" evidence="1">
    <location>
        <begin position="269"/>
        <end position="282"/>
    </location>
</feature>
<dbReference type="SUPFAM" id="SSF54523">
    <property type="entry name" value="Pili subunits"/>
    <property type="match status" value="1"/>
</dbReference>
<dbReference type="InterPro" id="IPR012902">
    <property type="entry name" value="N_methyl_site"/>
</dbReference>
<evidence type="ECO:0000313" key="3">
    <source>
        <dbReference type="EMBL" id="GAF75372.1"/>
    </source>
</evidence>
<keyword evidence="2" id="KW-0812">Transmembrane</keyword>
<proteinExistence type="predicted"/>
<keyword evidence="2" id="KW-1133">Transmembrane helix</keyword>
<protein>
    <recommendedName>
        <fullName evidence="4">Type II secretion system protein GspG C-terminal domain-containing protein</fullName>
    </recommendedName>
</protein>
<dbReference type="EMBL" id="BARS01002956">
    <property type="protein sequence ID" value="GAF75372.1"/>
    <property type="molecule type" value="Genomic_DNA"/>
</dbReference>
<evidence type="ECO:0008006" key="4">
    <source>
        <dbReference type="Google" id="ProtNLM"/>
    </source>
</evidence>
<dbReference type="InterPro" id="IPR045584">
    <property type="entry name" value="Pilin-like"/>
</dbReference>
<gene>
    <name evidence="3" type="ORF">S01H1_05680</name>
</gene>
<dbReference type="NCBIfam" id="TIGR02532">
    <property type="entry name" value="IV_pilin_GFxxxE"/>
    <property type="match status" value="1"/>
</dbReference>
<evidence type="ECO:0000256" key="1">
    <source>
        <dbReference type="SAM" id="MobiDB-lite"/>
    </source>
</evidence>
<dbReference type="AlphaFoldDB" id="X0SHI0"/>
<reference evidence="3" key="1">
    <citation type="journal article" date="2014" name="Front. Microbiol.">
        <title>High frequency of phylogenetically diverse reductive dehalogenase-homologous genes in deep subseafloor sedimentary metagenomes.</title>
        <authorList>
            <person name="Kawai M."/>
            <person name="Futagami T."/>
            <person name="Toyoda A."/>
            <person name="Takaki Y."/>
            <person name="Nishi S."/>
            <person name="Hori S."/>
            <person name="Arai W."/>
            <person name="Tsubouchi T."/>
            <person name="Morono Y."/>
            <person name="Uchiyama I."/>
            <person name="Ito T."/>
            <person name="Fujiyama A."/>
            <person name="Inagaki F."/>
            <person name="Takami H."/>
        </authorList>
    </citation>
    <scope>NUCLEOTIDE SEQUENCE</scope>
    <source>
        <strain evidence="3">Expedition CK06-06</strain>
    </source>
</reference>
<name>X0SHI0_9ZZZZ</name>
<accession>X0SHI0</accession>
<comment type="caution">
    <text evidence="3">The sequence shown here is derived from an EMBL/GenBank/DDBJ whole genome shotgun (WGS) entry which is preliminary data.</text>
</comment>
<organism evidence="3">
    <name type="scientific">marine sediment metagenome</name>
    <dbReference type="NCBI Taxonomy" id="412755"/>
    <lineage>
        <taxon>unclassified sequences</taxon>
        <taxon>metagenomes</taxon>
        <taxon>ecological metagenomes</taxon>
    </lineage>
</organism>
<evidence type="ECO:0000256" key="2">
    <source>
        <dbReference type="SAM" id="Phobius"/>
    </source>
</evidence>
<dbReference type="PROSITE" id="PS00409">
    <property type="entry name" value="PROKAR_NTER_METHYL"/>
    <property type="match status" value="1"/>
</dbReference>
<sequence>MNERRLDGMAGFTLVELLAVIAIIVLLAAGLVVSVGYFAKRGTATRTSSILMLVEQGIVSFHDDFNVYPPEYRKSYNAYFFAHEHNTPDGNPNPFNRQLSDGTWYEPEYRFAGTGEIEFDSDYDYSSELLYQFLVKRFDDNDPNQHTKQFLPRKSAYLELPEYAVRDVDNDGKIEIVDAWGNPILYVAKDLYGDLSTPEQEDQDGNIEPHLDKNENSFSLYSYGNDGLGLYDGPLHYRIEHKSDDIDDYNDMLNAIKKKYPKPQNNEAIQKEKANRDNVTKW</sequence>
<keyword evidence="2" id="KW-0472">Membrane</keyword>
<feature type="transmembrane region" description="Helical" evidence="2">
    <location>
        <begin position="12"/>
        <end position="39"/>
    </location>
</feature>